<evidence type="ECO:0000256" key="1">
    <source>
        <dbReference type="ARBA" id="ARBA00001964"/>
    </source>
</evidence>
<gene>
    <name evidence="7" type="primary">pdh</name>
</gene>
<protein>
    <recommendedName>
        <fullName evidence="5">Pyruvate dehydrogenase E1 component subunit alpha</fullName>
        <ecNumber evidence="5">1.2.4.1</ecNumber>
    </recommendedName>
</protein>
<dbReference type="Gene3D" id="3.40.50.970">
    <property type="match status" value="1"/>
</dbReference>
<dbReference type="SUPFAM" id="SSF52518">
    <property type="entry name" value="Thiamin diphosphate-binding fold (THDP-binding)"/>
    <property type="match status" value="1"/>
</dbReference>
<evidence type="ECO:0000256" key="4">
    <source>
        <dbReference type="ARBA" id="ARBA00023317"/>
    </source>
</evidence>
<feature type="domain" description="Dehydrogenase E1 component" evidence="6">
    <location>
        <begin position="55"/>
        <end position="350"/>
    </location>
</feature>
<evidence type="ECO:0000256" key="5">
    <source>
        <dbReference type="RuleBase" id="RU361139"/>
    </source>
</evidence>
<dbReference type="AlphaFoldDB" id="Q6KCM1"/>
<dbReference type="NCBIfam" id="TIGR03182">
    <property type="entry name" value="PDH_E1_alph_y"/>
    <property type="match status" value="1"/>
</dbReference>
<reference evidence="7" key="1">
    <citation type="journal article" date="2004" name="J. Biol. Chem.">
        <title>Euglena gracilis rhodoquinone:ubiquinone ratio and mitochondrial proteome differ under aerobic and anaerobic conditions.</title>
        <authorList>
            <person name="Hoffmeister M."/>
            <person name="van der Klei A."/>
            <person name="Rotte C."/>
            <person name="van Grinsven C."/>
            <person name="oen W.A."/>
            <person name="van Hellmond J.J."/>
            <person name="Henze K."/>
            <person name="Tielens A.G.M."/>
            <person name="Martin W."/>
        </authorList>
    </citation>
    <scope>NUCLEOTIDE SEQUENCE</scope>
    <source>
        <strain evidence="7">SAG1224-5/25</strain>
    </source>
</reference>
<name>Q6KCM1_EUGGR</name>
<sequence length="379" mass="42111">MNPFRLLLQRAGGDLMRLKLQSTFKVHTPEGMPEFTGPNDFTEVTVDQIKRFHTDMVRIRRMETKASQMYTQKKIRGFCHLYIGQEAVCVGMESSLTFKDAIITAYRDHAWHLTRGGTITEVIAEMQGKAAGCSKGKGGSMHMYKAANNFYGGNGIVGAQCPVGAGIAFGLAYEDPKAPKGVCLSLYGDGAANQGQLFEAMNMASLWKLPVIFVCENNQFAMGTSVKRGSAQQVFYKRSDYIPGLWVDGMDVLACREGMRYAKEWCMAGNGPVCMEMQTYRYMGHSMSDPGTSYRTRDEVQKVKEERDCISKLSSRLIAEGISTEAELKTVEKETNKEVDKEIAAVEALPPTPFEEIGRDIFDVPITVRACDHTIVYGQ</sequence>
<evidence type="ECO:0000313" key="7">
    <source>
        <dbReference type="EMBL" id="CAF05587.1"/>
    </source>
</evidence>
<dbReference type="EMBL" id="AJ620469">
    <property type="protein sequence ID" value="CAF05587.1"/>
    <property type="molecule type" value="mRNA"/>
</dbReference>
<accession>Q6KCM1</accession>
<dbReference type="FunFam" id="3.40.50.970:FF:000013">
    <property type="entry name" value="Pyruvate dehydrogenase E1 component subunit alpha"/>
    <property type="match status" value="1"/>
</dbReference>
<dbReference type="GO" id="GO:0004739">
    <property type="term" value="F:pyruvate dehydrogenase (acetyl-transferring) activity"/>
    <property type="evidence" value="ECO:0007669"/>
    <property type="project" value="UniProtKB-UniRule"/>
</dbReference>
<dbReference type="InterPro" id="IPR050642">
    <property type="entry name" value="PDH_E1_Alpha_Subunit"/>
</dbReference>
<comment type="catalytic activity">
    <reaction evidence="5">
        <text>N(6)-[(R)-lipoyl]-L-lysyl-[protein] + pyruvate + H(+) = N(6)-[(R)-S(8)-acetyldihydrolipoyl]-L-lysyl-[protein] + CO2</text>
        <dbReference type="Rhea" id="RHEA:19189"/>
        <dbReference type="Rhea" id="RHEA-COMP:10474"/>
        <dbReference type="Rhea" id="RHEA-COMP:10478"/>
        <dbReference type="ChEBI" id="CHEBI:15361"/>
        <dbReference type="ChEBI" id="CHEBI:15378"/>
        <dbReference type="ChEBI" id="CHEBI:16526"/>
        <dbReference type="ChEBI" id="CHEBI:83099"/>
        <dbReference type="ChEBI" id="CHEBI:83111"/>
        <dbReference type="EC" id="1.2.4.1"/>
    </reaction>
</comment>
<dbReference type="GO" id="GO:0006086">
    <property type="term" value="P:pyruvate decarboxylation to acetyl-CoA"/>
    <property type="evidence" value="ECO:0007669"/>
    <property type="project" value="InterPro"/>
</dbReference>
<comment type="function">
    <text evidence="5">The pyruvate dehydrogenase complex catalyzes the overall conversion of pyruvate to acetyl-CoA and CO(2).</text>
</comment>
<dbReference type="PANTHER" id="PTHR11516">
    <property type="entry name" value="PYRUVATE DEHYDROGENASE E1 COMPONENT, ALPHA SUBUNIT BACTERIAL AND ORGANELLAR"/>
    <property type="match status" value="1"/>
</dbReference>
<keyword evidence="3 5" id="KW-0786">Thiamine pyrophosphate</keyword>
<dbReference type="PANTHER" id="PTHR11516:SF60">
    <property type="entry name" value="PYRUVATE DEHYDROGENASE E1 COMPONENT SUBUNIT ALPHA"/>
    <property type="match status" value="1"/>
</dbReference>
<evidence type="ECO:0000256" key="3">
    <source>
        <dbReference type="ARBA" id="ARBA00023052"/>
    </source>
</evidence>
<dbReference type="InterPro" id="IPR029061">
    <property type="entry name" value="THDP-binding"/>
</dbReference>
<keyword evidence="4 5" id="KW-0670">Pyruvate</keyword>
<dbReference type="InterPro" id="IPR001017">
    <property type="entry name" value="DH_E1"/>
</dbReference>
<dbReference type="CDD" id="cd02000">
    <property type="entry name" value="TPP_E1_PDC_ADC_BCADC"/>
    <property type="match status" value="1"/>
</dbReference>
<evidence type="ECO:0000259" key="6">
    <source>
        <dbReference type="Pfam" id="PF00676"/>
    </source>
</evidence>
<dbReference type="Pfam" id="PF00676">
    <property type="entry name" value="E1_dh"/>
    <property type="match status" value="1"/>
</dbReference>
<dbReference type="InterPro" id="IPR017597">
    <property type="entry name" value="Pyrv_DH_E1_asu_subgrp-y"/>
</dbReference>
<comment type="cofactor">
    <cofactor evidence="1 5">
        <name>thiamine diphosphate</name>
        <dbReference type="ChEBI" id="CHEBI:58937"/>
    </cofactor>
</comment>
<evidence type="ECO:0000256" key="2">
    <source>
        <dbReference type="ARBA" id="ARBA00023002"/>
    </source>
</evidence>
<organism evidence="7">
    <name type="scientific">Euglena gracilis</name>
    <dbReference type="NCBI Taxonomy" id="3039"/>
    <lineage>
        <taxon>Eukaryota</taxon>
        <taxon>Discoba</taxon>
        <taxon>Euglenozoa</taxon>
        <taxon>Euglenida</taxon>
        <taxon>Spirocuta</taxon>
        <taxon>Euglenophyceae</taxon>
        <taxon>Euglenales</taxon>
        <taxon>Euglenaceae</taxon>
        <taxon>Euglena</taxon>
    </lineage>
</organism>
<dbReference type="EC" id="1.2.4.1" evidence="5"/>
<proteinExistence type="evidence at transcript level"/>
<keyword evidence="2 5" id="KW-0560">Oxidoreductase</keyword>